<dbReference type="RefSeq" id="XP_036626551.1">
    <property type="nucleotide sequence ID" value="XM_036771930.1"/>
</dbReference>
<evidence type="ECO:0000313" key="3">
    <source>
        <dbReference type="EMBL" id="KAF7419697.1"/>
    </source>
</evidence>
<keyword evidence="4" id="KW-1185">Reference proteome</keyword>
<comment type="caution">
    <text evidence="3">The sequence shown here is derived from an EMBL/GenBank/DDBJ whole genome shotgun (WGS) entry which is preliminary data.</text>
</comment>
<dbReference type="InterPro" id="IPR046341">
    <property type="entry name" value="SET_dom_sf"/>
</dbReference>
<feature type="compositionally biased region" description="Basic residues" evidence="1">
    <location>
        <begin position="290"/>
        <end position="303"/>
    </location>
</feature>
<dbReference type="Gene3D" id="2.170.270.10">
    <property type="entry name" value="SET domain"/>
    <property type="match status" value="1"/>
</dbReference>
<dbReference type="Proteomes" id="UP000623687">
    <property type="component" value="Unassembled WGS sequence"/>
</dbReference>
<dbReference type="OrthoDB" id="3265353at2759"/>
<feature type="region of interest" description="Disordered" evidence="1">
    <location>
        <begin position="275"/>
        <end position="316"/>
    </location>
</feature>
<dbReference type="GeneID" id="59372130"/>
<dbReference type="EMBL" id="JACETU010000010">
    <property type="protein sequence ID" value="KAF7419697.1"/>
    <property type="molecule type" value="Genomic_DNA"/>
</dbReference>
<gene>
    <name evidence="3" type="ORF">PC9H_002289</name>
</gene>
<dbReference type="SUPFAM" id="SSF82199">
    <property type="entry name" value="SET domain"/>
    <property type="match status" value="1"/>
</dbReference>
<dbReference type="AlphaFoldDB" id="A0A8H6ZKM2"/>
<evidence type="ECO:0000313" key="4">
    <source>
        <dbReference type="Proteomes" id="UP000623687"/>
    </source>
</evidence>
<dbReference type="VEuPathDB" id="FungiDB:PC9H_002289"/>
<organism evidence="3 4">
    <name type="scientific">Pleurotus ostreatus</name>
    <name type="common">Oyster mushroom</name>
    <name type="synonym">White-rot fungus</name>
    <dbReference type="NCBI Taxonomy" id="5322"/>
    <lineage>
        <taxon>Eukaryota</taxon>
        <taxon>Fungi</taxon>
        <taxon>Dikarya</taxon>
        <taxon>Basidiomycota</taxon>
        <taxon>Agaricomycotina</taxon>
        <taxon>Agaricomycetes</taxon>
        <taxon>Agaricomycetidae</taxon>
        <taxon>Agaricales</taxon>
        <taxon>Pleurotineae</taxon>
        <taxon>Pleurotaceae</taxon>
        <taxon>Pleurotus</taxon>
    </lineage>
</organism>
<reference evidence="3" key="1">
    <citation type="submission" date="2019-07" db="EMBL/GenBank/DDBJ databases">
        <authorList>
            <person name="Palmer J.M."/>
        </authorList>
    </citation>
    <scope>NUCLEOTIDE SEQUENCE</scope>
    <source>
        <strain evidence="3">PC9</strain>
    </source>
</reference>
<dbReference type="SMART" id="SM00317">
    <property type="entry name" value="SET"/>
    <property type="match status" value="1"/>
</dbReference>
<sequence>MQDEILKLTEVATEWHFGNQEKRQWAQIQSTSNLQADMVTSLDPILIAAILGKHSMRTSGKRPPPLAIANPQRLSADQSETLRALFQGACESSKPMYRLEDYQSAMVDCAQRMSSHLQDWEMISGKEEPLARQTLIWLLNAYGVLVQPWSGVTIGIRSIGGHKQFGLVANRDLVANQYLQELLGMVPCDIGTIPFTDLSVITPHPYTLETFQPGERQPYFGPMRFANHHCTRDNAMWCAVQDTWAFVLYITKDIKKGEEILVNYGEDYWEGELPLENTNQQTRGEDGKREKKRLRQKDRRANKKAILAVERASRTT</sequence>
<dbReference type="InterPro" id="IPR001214">
    <property type="entry name" value="SET_dom"/>
</dbReference>
<evidence type="ECO:0000256" key="1">
    <source>
        <dbReference type="SAM" id="MobiDB-lite"/>
    </source>
</evidence>
<protein>
    <recommendedName>
        <fullName evidence="2">SET domain-containing protein</fullName>
    </recommendedName>
</protein>
<proteinExistence type="predicted"/>
<dbReference type="Pfam" id="PF00856">
    <property type="entry name" value="SET"/>
    <property type="match status" value="1"/>
</dbReference>
<evidence type="ECO:0000259" key="2">
    <source>
        <dbReference type="PROSITE" id="PS50280"/>
    </source>
</evidence>
<feature type="domain" description="SET" evidence="2">
    <location>
        <begin position="150"/>
        <end position="265"/>
    </location>
</feature>
<accession>A0A8H6ZKM2</accession>
<name>A0A8H6ZKM2_PLEOS</name>
<dbReference type="PROSITE" id="PS50280">
    <property type="entry name" value="SET"/>
    <property type="match status" value="1"/>
</dbReference>